<organism evidence="2 3">
    <name type="scientific">Diacronema lutheri</name>
    <name type="common">Unicellular marine alga</name>
    <name type="synonym">Monochrysis lutheri</name>
    <dbReference type="NCBI Taxonomy" id="2081491"/>
    <lineage>
        <taxon>Eukaryota</taxon>
        <taxon>Haptista</taxon>
        <taxon>Haptophyta</taxon>
        <taxon>Pavlovophyceae</taxon>
        <taxon>Pavlovales</taxon>
        <taxon>Pavlovaceae</taxon>
        <taxon>Diacronema</taxon>
    </lineage>
</organism>
<sequence>MARMRASRMLGWLGGGGGGGGRPASQSPPPPQPEQRQERPERPERPESLTVRIGRLHAALVASSDHGQRDALLELTRLLAEVEDEQGAEALRACQSVRIIERVVKLGAKYVREARAPGGDGYDAQLVLCCLANLAFFGGIAAIREAHGLDLVLSAATVSSTRSTDASASHAFYVATLLQNLLFDASSLEGTDLAQPVLILDVLSRSESPVLAAHAISALRNMRAHRAHRARVDAAFSALYASRRAQIERRIVALESLEDTWLGAAVSIQKVGRGFLIRRRLIDHWAQLEASLDGLDEAVGSALTRVLEHPPPRGRPLAAGAAWAGGAGSHGATLPPRPLDGHAGGWHGAACAGSGGSAGWGGGESAAHALHDGFAAATPVPPSSTASTAPTQLDASWARQQLETLRAQHALQHAQRLALASRDASESTVQQHALAQQHAHWAQHAQRGQQSRGVSSMRAQLEPGKLLHSPSEELRMAAAPPGWALNACGAQHAQMQLQMRATLDAQMRAHAQAERAHQQLRGAQPTAGFPLGSHGNSQLGLLADARASACARSPMSAGQSPPGRSPALGGHGWLERPSGNNGFLDLAFMPVPAGATDKPPVTPDRLGGAMFSCR</sequence>
<gene>
    <name evidence="2" type="ORF">KFE25_007356</name>
</gene>
<feature type="region of interest" description="Disordered" evidence="1">
    <location>
        <begin position="1"/>
        <end position="46"/>
    </location>
</feature>
<name>A0A8J5XP36_DIALT</name>
<evidence type="ECO:0000256" key="1">
    <source>
        <dbReference type="SAM" id="MobiDB-lite"/>
    </source>
</evidence>
<evidence type="ECO:0000313" key="2">
    <source>
        <dbReference type="EMBL" id="KAG8468838.1"/>
    </source>
</evidence>
<dbReference type="Proteomes" id="UP000751190">
    <property type="component" value="Unassembled WGS sequence"/>
</dbReference>
<feature type="compositionally biased region" description="Gly residues" evidence="1">
    <location>
        <begin position="12"/>
        <end position="22"/>
    </location>
</feature>
<reference evidence="2" key="1">
    <citation type="submission" date="2021-05" db="EMBL/GenBank/DDBJ databases">
        <title>The genome of the haptophyte Pavlova lutheri (Diacronema luteri, Pavlovales) - a model for lipid biosynthesis in eukaryotic algae.</title>
        <authorList>
            <person name="Hulatt C.J."/>
            <person name="Posewitz M.C."/>
        </authorList>
    </citation>
    <scope>NUCLEOTIDE SEQUENCE</scope>
    <source>
        <strain evidence="2">NIVA-4/92</strain>
    </source>
</reference>
<feature type="region of interest" description="Disordered" evidence="1">
    <location>
        <begin position="552"/>
        <end position="576"/>
    </location>
</feature>
<feature type="region of interest" description="Disordered" evidence="1">
    <location>
        <begin position="514"/>
        <end position="535"/>
    </location>
</feature>
<dbReference type="OrthoDB" id="10654034at2759"/>
<comment type="caution">
    <text evidence="2">The sequence shown here is derived from an EMBL/GenBank/DDBJ whole genome shotgun (WGS) entry which is preliminary data.</text>
</comment>
<evidence type="ECO:0000313" key="3">
    <source>
        <dbReference type="Proteomes" id="UP000751190"/>
    </source>
</evidence>
<dbReference type="EMBL" id="JAGTXO010000003">
    <property type="protein sequence ID" value="KAG8468838.1"/>
    <property type="molecule type" value="Genomic_DNA"/>
</dbReference>
<dbReference type="AlphaFoldDB" id="A0A8J5XP36"/>
<feature type="region of interest" description="Disordered" evidence="1">
    <location>
        <begin position="595"/>
        <end position="614"/>
    </location>
</feature>
<keyword evidence="3" id="KW-1185">Reference proteome</keyword>
<accession>A0A8J5XP36</accession>
<dbReference type="PROSITE" id="PS50096">
    <property type="entry name" value="IQ"/>
    <property type="match status" value="1"/>
</dbReference>
<protein>
    <submittedName>
        <fullName evidence="2">Uncharacterized protein</fullName>
    </submittedName>
</protein>
<proteinExistence type="predicted"/>
<feature type="compositionally biased region" description="Low complexity" evidence="1">
    <location>
        <begin position="430"/>
        <end position="450"/>
    </location>
</feature>
<feature type="region of interest" description="Disordered" evidence="1">
    <location>
        <begin position="422"/>
        <end position="458"/>
    </location>
</feature>
<feature type="compositionally biased region" description="Basic and acidic residues" evidence="1">
    <location>
        <begin position="35"/>
        <end position="46"/>
    </location>
</feature>